<evidence type="ECO:0000256" key="1">
    <source>
        <dbReference type="ARBA" id="ARBA00022654"/>
    </source>
</evidence>
<dbReference type="SUPFAM" id="SSF55729">
    <property type="entry name" value="Acyl-CoA N-acyltransferases (Nat)"/>
    <property type="match status" value="1"/>
</dbReference>
<dbReference type="PRINTS" id="PR01549">
    <property type="entry name" value="AUTOINDCRSYN"/>
</dbReference>
<accession>H0I157</accession>
<evidence type="ECO:0000313" key="8">
    <source>
        <dbReference type="Proteomes" id="UP000003250"/>
    </source>
</evidence>
<dbReference type="PANTHER" id="PTHR39322">
    <property type="entry name" value="ACYL-HOMOSERINE-LACTONE SYNTHASE"/>
    <property type="match status" value="1"/>
</dbReference>
<dbReference type="Pfam" id="PF00765">
    <property type="entry name" value="Autoind_synth"/>
    <property type="match status" value="1"/>
</dbReference>
<dbReference type="Gene3D" id="3.40.630.30">
    <property type="match status" value="1"/>
</dbReference>
<dbReference type="InterPro" id="IPR001690">
    <property type="entry name" value="Autoind_synthase"/>
</dbReference>
<evidence type="ECO:0000256" key="5">
    <source>
        <dbReference type="PROSITE-ProRule" id="PRU00533"/>
    </source>
</evidence>
<keyword evidence="8" id="KW-1185">Reference proteome</keyword>
<reference evidence="7 8" key="1">
    <citation type="journal article" date="2012" name="J. Bacteriol.">
        <title>Draft Genome Sequence of Mesorhizobium alhagi CCNWXJ12-2T, a Novel Salt-Resistant Species Isolated from the Desert of Northwestern China.</title>
        <authorList>
            <person name="Zhou M."/>
            <person name="Chen W."/>
            <person name="Chen H."/>
            <person name="Wei G."/>
        </authorList>
    </citation>
    <scope>NUCLEOTIDE SEQUENCE [LARGE SCALE GENOMIC DNA]</scope>
    <source>
        <strain evidence="7 8">CCNWXJ12-2</strain>
    </source>
</reference>
<comment type="similarity">
    <text evidence="5 6">Belongs to the autoinducer synthase family.</text>
</comment>
<dbReference type="RefSeq" id="WP_008839764.1">
    <property type="nucleotide sequence ID" value="NZ_AHAM01000277.1"/>
</dbReference>
<dbReference type="OrthoDB" id="6169313at2"/>
<dbReference type="Proteomes" id="UP000003250">
    <property type="component" value="Unassembled WGS sequence"/>
</dbReference>
<proteinExistence type="inferred from homology"/>
<dbReference type="AlphaFoldDB" id="H0I157"/>
<keyword evidence="3 6" id="KW-0949">S-adenosyl-L-methionine</keyword>
<name>H0I157_9HYPH</name>
<comment type="catalytic activity">
    <reaction evidence="6">
        <text>a fatty acyl-[ACP] + S-adenosyl-L-methionine = an N-acyl-L-homoserine lactone + S-methyl-5'-thioadenosine + holo-[ACP] + H(+)</text>
        <dbReference type="Rhea" id="RHEA:10096"/>
        <dbReference type="Rhea" id="RHEA-COMP:9685"/>
        <dbReference type="Rhea" id="RHEA-COMP:14125"/>
        <dbReference type="ChEBI" id="CHEBI:15378"/>
        <dbReference type="ChEBI" id="CHEBI:17509"/>
        <dbReference type="ChEBI" id="CHEBI:55474"/>
        <dbReference type="ChEBI" id="CHEBI:59789"/>
        <dbReference type="ChEBI" id="CHEBI:64479"/>
        <dbReference type="ChEBI" id="CHEBI:138651"/>
        <dbReference type="EC" id="2.3.1.184"/>
    </reaction>
</comment>
<dbReference type="EC" id="2.3.1.184" evidence="6"/>
<dbReference type="GO" id="GO:0061579">
    <property type="term" value="F:N-acyl homoserine lactone synthase activity"/>
    <property type="evidence" value="ECO:0007669"/>
    <property type="project" value="UniProtKB-UniRule"/>
</dbReference>
<keyword evidence="1 5" id="KW-0673">Quorum sensing</keyword>
<keyword evidence="4 5" id="KW-0071">Autoinducer synthesis</keyword>
<gene>
    <name evidence="7" type="ORF">MAXJ12_30972</name>
</gene>
<dbReference type="EMBL" id="AHAM01000277">
    <property type="protein sequence ID" value="EHK53304.1"/>
    <property type="molecule type" value="Genomic_DNA"/>
</dbReference>
<dbReference type="InterPro" id="IPR016181">
    <property type="entry name" value="Acyl_CoA_acyltransferase"/>
</dbReference>
<organism evidence="7 8">
    <name type="scientific">Mesorhizobium alhagi CCNWXJ12-2</name>
    <dbReference type="NCBI Taxonomy" id="1107882"/>
    <lineage>
        <taxon>Bacteria</taxon>
        <taxon>Pseudomonadati</taxon>
        <taxon>Pseudomonadota</taxon>
        <taxon>Alphaproteobacteria</taxon>
        <taxon>Hyphomicrobiales</taxon>
        <taxon>Phyllobacteriaceae</taxon>
        <taxon>Allomesorhizobium</taxon>
    </lineage>
</organism>
<evidence type="ECO:0000256" key="3">
    <source>
        <dbReference type="ARBA" id="ARBA00022691"/>
    </source>
</evidence>
<sequence length="205" mass="23414">MFKIYMVDRSNRFAYEEFLDDYFRIRHDIYVGERGWFDLARSDGREIDAFDTRDAIYLLGICPLRGVVAGSRFLPSLKPHLMNDIFPQLAENGVPRGEDIFEWTRIFVVPALRSPGKPSGAAGIVYCGIVEFCLEREIRQLSVVCEPYWLERLEVLGWKPLQLGKSLLHKDGEIIGLLLHMSDEALSITRNAYGITQSVLSSSRP</sequence>
<evidence type="ECO:0000256" key="4">
    <source>
        <dbReference type="ARBA" id="ARBA00022929"/>
    </source>
</evidence>
<evidence type="ECO:0000313" key="7">
    <source>
        <dbReference type="EMBL" id="EHK53304.1"/>
    </source>
</evidence>
<evidence type="ECO:0000256" key="2">
    <source>
        <dbReference type="ARBA" id="ARBA00022679"/>
    </source>
</evidence>
<evidence type="ECO:0000256" key="6">
    <source>
        <dbReference type="RuleBase" id="RU361135"/>
    </source>
</evidence>
<protein>
    <recommendedName>
        <fullName evidence="6">Acyl-homoserine-lactone synthase</fullName>
        <ecNumber evidence="6">2.3.1.184</ecNumber>
    </recommendedName>
    <alternativeName>
        <fullName evidence="6">Autoinducer synthesis protein</fullName>
    </alternativeName>
</protein>
<dbReference type="PROSITE" id="PS51187">
    <property type="entry name" value="AUTOINDUCER_SYNTH_2"/>
    <property type="match status" value="1"/>
</dbReference>
<dbReference type="GO" id="GO:0009372">
    <property type="term" value="P:quorum sensing"/>
    <property type="evidence" value="ECO:0007669"/>
    <property type="project" value="UniProtKB-UniRule"/>
</dbReference>
<dbReference type="GO" id="GO:0007165">
    <property type="term" value="P:signal transduction"/>
    <property type="evidence" value="ECO:0007669"/>
    <property type="project" value="TreeGrafter"/>
</dbReference>
<dbReference type="PANTHER" id="PTHR39322:SF1">
    <property type="entry name" value="ISOVALERYL-HOMOSERINE LACTONE SYNTHASE"/>
    <property type="match status" value="1"/>
</dbReference>
<keyword evidence="2 6" id="KW-0808">Transferase</keyword>